<dbReference type="Pfam" id="PF06807">
    <property type="entry name" value="Clp1"/>
    <property type="match status" value="1"/>
</dbReference>
<dbReference type="Gene3D" id="3.40.50.300">
    <property type="entry name" value="P-loop containing nucleotide triphosphate hydrolases"/>
    <property type="match status" value="1"/>
</dbReference>
<accession>A0A8H7ZXI6</accession>
<evidence type="ECO:0000313" key="3">
    <source>
        <dbReference type="Proteomes" id="UP000673691"/>
    </source>
</evidence>
<dbReference type="OrthoDB" id="258143at2759"/>
<dbReference type="GO" id="GO:0031124">
    <property type="term" value="P:mRNA 3'-end processing"/>
    <property type="evidence" value="ECO:0007669"/>
    <property type="project" value="InterPro"/>
</dbReference>
<dbReference type="PANTHER" id="PTHR12755:SF6">
    <property type="entry name" value="POLYRIBONUCLEOTIDE 5'-HYDROXYL-KINASE CLP1"/>
    <property type="match status" value="1"/>
</dbReference>
<dbReference type="Proteomes" id="UP000673691">
    <property type="component" value="Unassembled WGS sequence"/>
</dbReference>
<keyword evidence="3" id="KW-1185">Reference proteome</keyword>
<comment type="caution">
    <text evidence="2">The sequence shown here is derived from an EMBL/GenBank/DDBJ whole genome shotgun (WGS) entry which is preliminary data.</text>
</comment>
<gene>
    <name evidence="2" type="ORF">BJ554DRAFT_6745</name>
</gene>
<sequence length="242" mass="25890">MTIPGCACATTISRGLDLEEGFGLSATSALTTAGSAASPLVYSFGHSSIGDNAKHFRILIDALAESVKRRMKEDPSAAHAGLIVDTFGQVDSLGHDLLMHAIRAFDVNVVLVMGHERLFAELSRPLKSWRTAGVSEQIRILKLPKSGGVRSLAPSSALPLGEDRKVDETQVVRVDSMDVLVHSILAVVDAEGPEELTKKPALGFIYVSEVDSVKGKLTLVTPCPGRLPRNVLVMGSYKWSDT</sequence>
<dbReference type="PANTHER" id="PTHR12755">
    <property type="entry name" value="CLEAVAGE/POLYADENYLATION FACTOR IA SUBUNIT CLP1P"/>
    <property type="match status" value="1"/>
</dbReference>
<name>A0A8H7ZXI6_9FUNG</name>
<proteinExistence type="predicted"/>
<protein>
    <recommendedName>
        <fullName evidence="1">Clp1 C-terminal domain-containing protein</fullName>
    </recommendedName>
</protein>
<dbReference type="InterPro" id="IPR045116">
    <property type="entry name" value="Clp1/Grc3"/>
</dbReference>
<dbReference type="EMBL" id="JAEFCI010004184">
    <property type="protein sequence ID" value="KAG5461112.1"/>
    <property type="molecule type" value="Genomic_DNA"/>
</dbReference>
<organism evidence="2 3">
    <name type="scientific">Olpidium bornovanus</name>
    <dbReference type="NCBI Taxonomy" id="278681"/>
    <lineage>
        <taxon>Eukaryota</taxon>
        <taxon>Fungi</taxon>
        <taxon>Fungi incertae sedis</taxon>
        <taxon>Olpidiomycota</taxon>
        <taxon>Olpidiomycotina</taxon>
        <taxon>Olpidiomycetes</taxon>
        <taxon>Olpidiales</taxon>
        <taxon>Olpidiaceae</taxon>
        <taxon>Olpidium</taxon>
    </lineage>
</organism>
<dbReference type="GO" id="GO:0051731">
    <property type="term" value="F:polynucleotide 5'-hydroxyl-kinase activity"/>
    <property type="evidence" value="ECO:0007669"/>
    <property type="project" value="InterPro"/>
</dbReference>
<evidence type="ECO:0000313" key="2">
    <source>
        <dbReference type="EMBL" id="KAG5461112.1"/>
    </source>
</evidence>
<evidence type="ECO:0000259" key="1">
    <source>
        <dbReference type="Pfam" id="PF06807"/>
    </source>
</evidence>
<dbReference type="AlphaFoldDB" id="A0A8H7ZXI6"/>
<dbReference type="InterPro" id="IPR010655">
    <property type="entry name" value="Clp1_C"/>
</dbReference>
<reference evidence="2 3" key="1">
    <citation type="journal article" name="Sci. Rep.">
        <title>Genome-scale phylogenetic analyses confirm Olpidium as the closest living zoosporic fungus to the non-flagellated, terrestrial fungi.</title>
        <authorList>
            <person name="Chang Y."/>
            <person name="Rochon D."/>
            <person name="Sekimoto S."/>
            <person name="Wang Y."/>
            <person name="Chovatia M."/>
            <person name="Sandor L."/>
            <person name="Salamov A."/>
            <person name="Grigoriev I.V."/>
            <person name="Stajich J.E."/>
            <person name="Spatafora J.W."/>
        </authorList>
    </citation>
    <scope>NUCLEOTIDE SEQUENCE [LARGE SCALE GENOMIC DNA]</scope>
    <source>
        <strain evidence="2">S191</strain>
    </source>
</reference>
<dbReference type="GO" id="GO:0006388">
    <property type="term" value="P:tRNA splicing, via endonucleolytic cleavage and ligation"/>
    <property type="evidence" value="ECO:0007669"/>
    <property type="project" value="TreeGrafter"/>
</dbReference>
<dbReference type="InterPro" id="IPR027417">
    <property type="entry name" value="P-loop_NTPase"/>
</dbReference>
<dbReference type="GO" id="GO:0005524">
    <property type="term" value="F:ATP binding"/>
    <property type="evidence" value="ECO:0007669"/>
    <property type="project" value="UniProtKB-KW"/>
</dbReference>
<dbReference type="GO" id="GO:0005634">
    <property type="term" value="C:nucleus"/>
    <property type="evidence" value="ECO:0007669"/>
    <property type="project" value="TreeGrafter"/>
</dbReference>
<feature type="domain" description="Clp1 C-terminal" evidence="1">
    <location>
        <begin position="147"/>
        <end position="241"/>
    </location>
</feature>